<evidence type="ECO:0000259" key="6">
    <source>
        <dbReference type="PROSITE" id="PS51747"/>
    </source>
</evidence>
<comment type="similarity">
    <text evidence="5">Belongs to the cytidine and deoxycytidylate deaminase family.</text>
</comment>
<sequence length="119" mass="13206">MTLQSLDSTKPTCVKRWSAPGQWHLVAAGPAQGIILNEASNSLSFLEGCHAELAFLDLISFWKLNLAQPYRVTCFISWSTCFSCAQMVAKFLQENTHVSLSTLADLICDHHGRYKEGVC</sequence>
<organism evidence="7 8">
    <name type="scientific">Saguinus oedipus</name>
    <name type="common">Cotton-top tamarin</name>
    <name type="synonym">Oedipomidas oedipus</name>
    <dbReference type="NCBI Taxonomy" id="9490"/>
    <lineage>
        <taxon>Eukaryota</taxon>
        <taxon>Metazoa</taxon>
        <taxon>Chordata</taxon>
        <taxon>Craniata</taxon>
        <taxon>Vertebrata</taxon>
        <taxon>Euteleostomi</taxon>
        <taxon>Mammalia</taxon>
        <taxon>Eutheria</taxon>
        <taxon>Euarchontoglires</taxon>
        <taxon>Primates</taxon>
        <taxon>Haplorrhini</taxon>
        <taxon>Platyrrhini</taxon>
        <taxon>Cebidae</taxon>
        <taxon>Callitrichinae</taxon>
        <taxon>Saguinus</taxon>
    </lineage>
</organism>
<dbReference type="EC" id="3.5.4.-" evidence="5"/>
<dbReference type="PANTHER" id="PTHR13857">
    <property type="entry name" value="MRNA EDITING ENZYME"/>
    <property type="match status" value="1"/>
</dbReference>
<dbReference type="Proteomes" id="UP001266305">
    <property type="component" value="Unassembled WGS sequence"/>
</dbReference>
<dbReference type="Pfam" id="PF18782">
    <property type="entry name" value="NAD2"/>
    <property type="match status" value="1"/>
</dbReference>
<accession>A0ABQ9UVT2</accession>
<dbReference type="PANTHER" id="PTHR13857:SF20">
    <property type="entry name" value="DNA DC-DU-EDITING ENZYME APOBEC-3G"/>
    <property type="match status" value="1"/>
</dbReference>
<evidence type="ECO:0000313" key="7">
    <source>
        <dbReference type="EMBL" id="KAK2101188.1"/>
    </source>
</evidence>
<dbReference type="Gene3D" id="3.40.140.10">
    <property type="entry name" value="Cytidine Deaminase, domain 2"/>
    <property type="match status" value="1"/>
</dbReference>
<evidence type="ECO:0000313" key="8">
    <source>
        <dbReference type="Proteomes" id="UP001266305"/>
    </source>
</evidence>
<comment type="subcellular location">
    <subcellularLocation>
        <location evidence="5">Cytoplasm</location>
    </subcellularLocation>
    <subcellularLocation>
        <location evidence="5">Nucleus</location>
    </subcellularLocation>
    <subcellularLocation>
        <location evidence="5">Cytoplasm</location>
        <location evidence="5">P-body</location>
    </subcellularLocation>
    <text evidence="5">Mainly cytoplasmic, small amount are found in the nucleus.</text>
</comment>
<keyword evidence="2 5" id="KW-0479">Metal-binding</keyword>
<evidence type="ECO:0000256" key="5">
    <source>
        <dbReference type="RuleBase" id="RU367054"/>
    </source>
</evidence>
<keyword evidence="5" id="KW-0051">Antiviral defense</keyword>
<name>A0ABQ9UVT2_SAGOE</name>
<comment type="domain">
    <text evidence="5">The CMP/dCMP deaminase domain 1 mediates RNA binding, RNA-dependent oligomerization and virion incorporation whereas the CMP/dCMP deaminase domain 2 confers deoxycytidine deaminase activity and substrate sequence specificity.</text>
</comment>
<dbReference type="InterPro" id="IPR002125">
    <property type="entry name" value="CMP_dCMP_dom"/>
</dbReference>
<gene>
    <name evidence="7" type="primary">APOBEC3G_9</name>
    <name evidence="7" type="ORF">P7K49_022536</name>
</gene>
<dbReference type="InterPro" id="IPR050610">
    <property type="entry name" value="APOBEC_Cyt_Deaminase"/>
</dbReference>
<proteinExistence type="inferred from homology"/>
<comment type="caution">
    <text evidence="7">The sequence shown here is derived from an EMBL/GenBank/DDBJ whole genome shotgun (WGS) entry which is preliminary data.</text>
</comment>
<protein>
    <recommendedName>
        <fullName evidence="5">DNA dC-&gt;dU-editing enzyme APOBEC-3G</fullName>
        <ecNumber evidence="5">3.5.4.-</ecNumber>
    </recommendedName>
    <alternativeName>
        <fullName evidence="5">Deoxycytidine deaminase</fullName>
    </alternativeName>
</protein>
<evidence type="ECO:0000256" key="4">
    <source>
        <dbReference type="ARBA" id="ARBA00022833"/>
    </source>
</evidence>
<comment type="function">
    <text evidence="5">DNA deaminase (cytidine deaminase) which acts as an inhibitor of retrovirus replication and retrotransposon mobility. After the penetration of retroviral nucleocapsids into target cells of infection and the initiation of reverse transcription, it can induce the conversion of cytosine to uracil in the minus-sense single-strand viral DNA, leading to G-to-A hypermutations in the subsequent plus-strand viral DNA. The resultant detrimental levels of mutations in the proviral genome, along with a deamination-independent mechanism that works prior to the proviral integration, together exert efficient antiretroviral effects in infected target cells. Selectively targets single-stranded DNA and does not deaminate double-stranded DNA or single- or double-stranded RNA.</text>
</comment>
<keyword evidence="5" id="KW-0399">Innate immunity</keyword>
<keyword evidence="5" id="KW-0391">Immunity</keyword>
<keyword evidence="4 5" id="KW-0862">Zinc</keyword>
<keyword evidence="3 5" id="KW-0378">Hydrolase</keyword>
<keyword evidence="5" id="KW-0597">Phosphoprotein</keyword>
<keyword evidence="5" id="KW-0963">Cytoplasm</keyword>
<feature type="domain" description="CMP/dCMP-type deaminase" evidence="6">
    <location>
        <begin position="1"/>
        <end position="114"/>
    </location>
</feature>
<dbReference type="EMBL" id="JASSZA010000010">
    <property type="protein sequence ID" value="KAK2101188.1"/>
    <property type="molecule type" value="Genomic_DNA"/>
</dbReference>
<reference evidence="7 8" key="1">
    <citation type="submission" date="2023-05" db="EMBL/GenBank/DDBJ databases">
        <title>B98-5 Cell Line De Novo Hybrid Assembly: An Optical Mapping Approach.</title>
        <authorList>
            <person name="Kananen K."/>
            <person name="Auerbach J.A."/>
            <person name="Kautto E."/>
            <person name="Blachly J.S."/>
        </authorList>
    </citation>
    <scope>NUCLEOTIDE SEQUENCE [LARGE SCALE GENOMIC DNA]</scope>
    <source>
        <strain evidence="7">B95-8</strain>
        <tissue evidence="7">Cell line</tissue>
    </source>
</reference>
<comment type="catalytic activity">
    <reaction evidence="5">
        <text>a 2'-deoxycytidine in single-stranded DNA + H2O + H(+) = a 2'-deoxyuridine in single-stranded DNA + NH4(+)</text>
        <dbReference type="Rhea" id="RHEA:50948"/>
        <dbReference type="Rhea" id="RHEA-COMP:12846"/>
        <dbReference type="Rhea" id="RHEA-COMP:12847"/>
        <dbReference type="ChEBI" id="CHEBI:15377"/>
        <dbReference type="ChEBI" id="CHEBI:15378"/>
        <dbReference type="ChEBI" id="CHEBI:28938"/>
        <dbReference type="ChEBI" id="CHEBI:85452"/>
        <dbReference type="ChEBI" id="CHEBI:133902"/>
    </reaction>
</comment>
<keyword evidence="8" id="KW-1185">Reference proteome</keyword>
<comment type="cofactor">
    <cofactor evidence="1 5">
        <name>Zn(2+)</name>
        <dbReference type="ChEBI" id="CHEBI:29105"/>
    </cofactor>
</comment>
<keyword evidence="5" id="KW-0539">Nucleus</keyword>
<dbReference type="PROSITE" id="PS51747">
    <property type="entry name" value="CYT_DCMP_DEAMINASES_2"/>
    <property type="match status" value="1"/>
</dbReference>
<keyword evidence="5" id="KW-0677">Repeat</keyword>
<comment type="subunit">
    <text evidence="5">Homodimer.</text>
</comment>
<evidence type="ECO:0000256" key="1">
    <source>
        <dbReference type="ARBA" id="ARBA00001947"/>
    </source>
</evidence>
<evidence type="ECO:0000256" key="3">
    <source>
        <dbReference type="ARBA" id="ARBA00022801"/>
    </source>
</evidence>
<evidence type="ECO:0000256" key="2">
    <source>
        <dbReference type="ARBA" id="ARBA00022723"/>
    </source>
</evidence>